<evidence type="ECO:0000313" key="3">
    <source>
        <dbReference type="EMBL" id="KAG2231286.1"/>
    </source>
</evidence>
<sequence length="222" mass="24941">MPRCHETSTYSLPMFDESDSFTNDLLKYFNSIPPNINDKQDDITSEESDCSSLITNRHQDELASMISTLETSATLYDVGRERDMNKISVVLCIFKGKTAHNINGQTIYSLFRLPINQDDIQDLSSDISNSMSVELGEMQVVILDEISMVSSRHLIMIDKLLRNEKDFVTSTEMIPVAEEEPNRDLISKGINALASIVTMLCGAETIDGDINRNYIKITSKSN</sequence>
<dbReference type="EC" id="5.6.2.3" evidence="1"/>
<organism evidence="3 4">
    <name type="scientific">Thamnidium elegans</name>
    <dbReference type="NCBI Taxonomy" id="101142"/>
    <lineage>
        <taxon>Eukaryota</taxon>
        <taxon>Fungi</taxon>
        <taxon>Fungi incertae sedis</taxon>
        <taxon>Mucoromycota</taxon>
        <taxon>Mucoromycotina</taxon>
        <taxon>Mucoromycetes</taxon>
        <taxon>Mucorales</taxon>
        <taxon>Mucorineae</taxon>
        <taxon>Mucoraceae</taxon>
        <taxon>Thamnidium</taxon>
    </lineage>
</organism>
<reference evidence="3" key="1">
    <citation type="submission" date="2021-01" db="EMBL/GenBank/DDBJ databases">
        <title>Metabolic potential, ecology and presence of endohyphal bacteria is reflected in genomic diversity of Mucoromycotina.</title>
        <authorList>
            <person name="Muszewska A."/>
            <person name="Okrasinska A."/>
            <person name="Steczkiewicz K."/>
            <person name="Drgas O."/>
            <person name="Orlowska M."/>
            <person name="Perlinska-Lenart U."/>
            <person name="Aleksandrzak-Piekarczyk T."/>
            <person name="Szatraj K."/>
            <person name="Zielenkiewicz U."/>
            <person name="Pilsyk S."/>
            <person name="Malc E."/>
            <person name="Mieczkowski P."/>
            <person name="Kruszewska J.S."/>
            <person name="Biernat P."/>
            <person name="Pawlowska J."/>
        </authorList>
    </citation>
    <scope>NUCLEOTIDE SEQUENCE</scope>
    <source>
        <strain evidence="3">WA0000018081</strain>
    </source>
</reference>
<feature type="domain" description="DNA helicase Pif1-like DEAD-box helicase" evidence="2">
    <location>
        <begin position="95"/>
        <end position="163"/>
    </location>
</feature>
<dbReference type="GO" id="GO:0005524">
    <property type="term" value="F:ATP binding"/>
    <property type="evidence" value="ECO:0007669"/>
    <property type="project" value="UniProtKB-KW"/>
</dbReference>
<dbReference type="EMBL" id="JAEPRE010000157">
    <property type="protein sequence ID" value="KAG2231286.1"/>
    <property type="molecule type" value="Genomic_DNA"/>
</dbReference>
<dbReference type="GO" id="GO:0043139">
    <property type="term" value="F:5'-3' DNA helicase activity"/>
    <property type="evidence" value="ECO:0007669"/>
    <property type="project" value="UniProtKB-EC"/>
</dbReference>
<accession>A0A8H7SN23</accession>
<keyword evidence="1" id="KW-0378">Hydrolase</keyword>
<dbReference type="GO" id="GO:0016787">
    <property type="term" value="F:hydrolase activity"/>
    <property type="evidence" value="ECO:0007669"/>
    <property type="project" value="UniProtKB-KW"/>
</dbReference>
<keyword evidence="1" id="KW-0233">DNA recombination</keyword>
<comment type="cofactor">
    <cofactor evidence="1">
        <name>Mg(2+)</name>
        <dbReference type="ChEBI" id="CHEBI:18420"/>
    </cofactor>
</comment>
<gene>
    <name evidence="3" type="ORF">INT48_006397</name>
</gene>
<keyword evidence="1" id="KW-0067">ATP-binding</keyword>
<comment type="catalytic activity">
    <reaction evidence="1">
        <text>ATP + H2O = ADP + phosphate + H(+)</text>
        <dbReference type="Rhea" id="RHEA:13065"/>
        <dbReference type="ChEBI" id="CHEBI:15377"/>
        <dbReference type="ChEBI" id="CHEBI:15378"/>
        <dbReference type="ChEBI" id="CHEBI:30616"/>
        <dbReference type="ChEBI" id="CHEBI:43474"/>
        <dbReference type="ChEBI" id="CHEBI:456216"/>
        <dbReference type="EC" id="5.6.2.3"/>
    </reaction>
</comment>
<dbReference type="InterPro" id="IPR027417">
    <property type="entry name" value="P-loop_NTPase"/>
</dbReference>
<dbReference type="PANTHER" id="PTHR47642">
    <property type="entry name" value="ATP-DEPENDENT DNA HELICASE"/>
    <property type="match status" value="1"/>
</dbReference>
<keyword evidence="1" id="KW-0547">Nucleotide-binding</keyword>
<dbReference type="Pfam" id="PF05970">
    <property type="entry name" value="PIF1"/>
    <property type="match status" value="1"/>
</dbReference>
<dbReference type="Proteomes" id="UP000613177">
    <property type="component" value="Unassembled WGS sequence"/>
</dbReference>
<keyword evidence="1" id="KW-0227">DNA damage</keyword>
<keyword evidence="4" id="KW-1185">Reference proteome</keyword>
<keyword evidence="1" id="KW-0234">DNA repair</keyword>
<proteinExistence type="inferred from homology"/>
<evidence type="ECO:0000313" key="4">
    <source>
        <dbReference type="Proteomes" id="UP000613177"/>
    </source>
</evidence>
<protein>
    <recommendedName>
        <fullName evidence="1">ATP-dependent DNA helicase</fullName>
        <ecNumber evidence="1">5.6.2.3</ecNumber>
    </recommendedName>
</protein>
<dbReference type="Gene3D" id="3.40.50.300">
    <property type="entry name" value="P-loop containing nucleotide triphosphate hydrolases"/>
    <property type="match status" value="1"/>
</dbReference>
<dbReference type="GO" id="GO:0000723">
    <property type="term" value="P:telomere maintenance"/>
    <property type="evidence" value="ECO:0007669"/>
    <property type="project" value="InterPro"/>
</dbReference>
<keyword evidence="1" id="KW-0347">Helicase</keyword>
<dbReference type="GO" id="GO:0006310">
    <property type="term" value="P:DNA recombination"/>
    <property type="evidence" value="ECO:0007669"/>
    <property type="project" value="UniProtKB-KW"/>
</dbReference>
<comment type="caution">
    <text evidence="3">The sequence shown here is derived from an EMBL/GenBank/DDBJ whole genome shotgun (WGS) entry which is preliminary data.</text>
</comment>
<evidence type="ECO:0000256" key="1">
    <source>
        <dbReference type="RuleBase" id="RU363044"/>
    </source>
</evidence>
<comment type="similarity">
    <text evidence="1">Belongs to the helicase family.</text>
</comment>
<evidence type="ECO:0000259" key="2">
    <source>
        <dbReference type="Pfam" id="PF05970"/>
    </source>
</evidence>
<dbReference type="InterPro" id="IPR051055">
    <property type="entry name" value="PIF1_helicase"/>
</dbReference>
<dbReference type="GO" id="GO:0006281">
    <property type="term" value="P:DNA repair"/>
    <property type="evidence" value="ECO:0007669"/>
    <property type="project" value="UniProtKB-KW"/>
</dbReference>
<dbReference type="InterPro" id="IPR010285">
    <property type="entry name" value="DNA_helicase_pif1-like_DEAD"/>
</dbReference>
<name>A0A8H7SN23_9FUNG</name>
<dbReference type="AlphaFoldDB" id="A0A8H7SN23"/>